<keyword evidence="5 9" id="KW-0808">Transferase</keyword>
<dbReference type="InterPro" id="IPR013523">
    <property type="entry name" value="Hist_AcTrfase_HAT1_C"/>
</dbReference>
<dbReference type="GO" id="GO:0004402">
    <property type="term" value="F:histone acetyltransferase activity"/>
    <property type="evidence" value="ECO:0007669"/>
    <property type="project" value="UniProtKB-UniRule"/>
</dbReference>
<evidence type="ECO:0000256" key="12">
    <source>
        <dbReference type="PIRSR" id="PIRSR038084-3"/>
    </source>
</evidence>
<evidence type="ECO:0000256" key="11">
    <source>
        <dbReference type="PIRSR" id="PIRSR038084-2"/>
    </source>
</evidence>
<dbReference type="GO" id="GO:0005737">
    <property type="term" value="C:cytoplasm"/>
    <property type="evidence" value="ECO:0007669"/>
    <property type="project" value="UniProtKB-SubCell"/>
</dbReference>
<protein>
    <recommendedName>
        <fullName evidence="4 9">Histone acetyltransferase type B catalytic subunit</fullName>
        <ecNumber evidence="3 9">2.3.1.48</ecNumber>
    </recommendedName>
</protein>
<dbReference type="SUPFAM" id="SSF55729">
    <property type="entry name" value="Acyl-CoA N-acyltransferases (Nat)"/>
    <property type="match status" value="1"/>
</dbReference>
<evidence type="ECO:0000256" key="7">
    <source>
        <dbReference type="ARBA" id="ARBA00023315"/>
    </source>
</evidence>
<keyword evidence="9" id="KW-0963">Cytoplasm</keyword>
<evidence type="ECO:0000259" key="13">
    <source>
        <dbReference type="Pfam" id="PF10394"/>
    </source>
</evidence>
<dbReference type="GO" id="GO:0042393">
    <property type="term" value="F:histone binding"/>
    <property type="evidence" value="ECO:0007669"/>
    <property type="project" value="InterPro"/>
</dbReference>
<sequence length="399" mass="47318">MSWVTDSNEALHLRLVRAHGEETHDARTADFHPSFTYPIYGEDEKIFGYVDLYIALHFASGSLKQYFKVTSTKQPAAKADDVEGALYKFIPPDYTKDEKKFLRQVEQDADDFKPMGKLIHSYTRPSHVNKGKSVKHVPREDDVVYEVYHATWDTPNFRDYHRHMQIFILLYIEGGSYLVEDEEKWEFVVSYEKTKNAEGKERWHFVGYSSLYPFWCWPNNVRLRLSQFVIIPPYQGQHHGFELYNTIYKLTRDSVLTTELTVEDPSEGFEDMRDRCDLAMLRANTEFMEGWEPKGGGKKSWTAPINREWEKKWMRDLKLAKRQFQRLTEMLILDHLQPGDHAAERAFRLQVKERLYRFNYEILIQMDKPDRLDKLEETYEGVKEDYLRILAGKRRDAPN</sequence>
<dbReference type="InterPro" id="IPR016181">
    <property type="entry name" value="Acyl_CoA_acyltransferase"/>
</dbReference>
<dbReference type="Proteomes" id="UP000076842">
    <property type="component" value="Unassembled WGS sequence"/>
</dbReference>
<accession>A0A165HU56</accession>
<evidence type="ECO:0000256" key="3">
    <source>
        <dbReference type="ARBA" id="ARBA00013184"/>
    </source>
</evidence>
<organism evidence="14 15">
    <name type="scientific">Calocera cornea HHB12733</name>
    <dbReference type="NCBI Taxonomy" id="1353952"/>
    <lineage>
        <taxon>Eukaryota</taxon>
        <taxon>Fungi</taxon>
        <taxon>Dikarya</taxon>
        <taxon>Basidiomycota</taxon>
        <taxon>Agaricomycotina</taxon>
        <taxon>Dacrymycetes</taxon>
        <taxon>Dacrymycetales</taxon>
        <taxon>Dacrymycetaceae</taxon>
        <taxon>Calocera</taxon>
    </lineage>
</organism>
<dbReference type="GO" id="GO:0005634">
    <property type="term" value="C:nucleus"/>
    <property type="evidence" value="ECO:0007669"/>
    <property type="project" value="UniProtKB-SubCell"/>
</dbReference>
<dbReference type="PIRSF" id="PIRSF038084">
    <property type="entry name" value="HAT-B_cat"/>
    <property type="match status" value="1"/>
</dbReference>
<evidence type="ECO:0000256" key="1">
    <source>
        <dbReference type="ARBA" id="ARBA00004123"/>
    </source>
</evidence>
<gene>
    <name evidence="14" type="ORF">CALCODRAFT_549722</name>
</gene>
<dbReference type="InterPro" id="IPR037113">
    <property type="entry name" value="Hat1_N_sf"/>
</dbReference>
<dbReference type="PANTHER" id="PTHR12046">
    <property type="entry name" value="HISTONE ACETYLTRANSFERASE TYPE B CATALYTIC SUBUNIT"/>
    <property type="match status" value="1"/>
</dbReference>
<feature type="domain" description="Histone acetyl transferase HAT1 N-terminal" evidence="13">
    <location>
        <begin position="3"/>
        <end position="173"/>
    </location>
</feature>
<feature type="region of interest" description="Interaction with histone H4 N-terminus" evidence="11">
    <location>
        <begin position="212"/>
        <end position="214"/>
    </location>
</feature>
<evidence type="ECO:0000256" key="6">
    <source>
        <dbReference type="ARBA" id="ARBA00023242"/>
    </source>
</evidence>
<dbReference type="GO" id="GO:0000781">
    <property type="term" value="C:chromosome, telomeric region"/>
    <property type="evidence" value="ECO:0007669"/>
    <property type="project" value="GOC"/>
</dbReference>
<keyword evidence="7 9" id="KW-0012">Acyltransferase</keyword>
<evidence type="ECO:0000256" key="9">
    <source>
        <dbReference type="PIRNR" id="PIRNR038084"/>
    </source>
</evidence>
<comment type="similarity">
    <text evidence="2 9">Belongs to the HAT1 family.</text>
</comment>
<evidence type="ECO:0000256" key="5">
    <source>
        <dbReference type="ARBA" id="ARBA00022679"/>
    </source>
</evidence>
<dbReference type="FunCoup" id="A0A165HU56">
    <property type="interactions" value="718"/>
</dbReference>
<feature type="site" description="Interaction with histone H4 N-terminus" evidence="12">
    <location>
        <position position="185"/>
    </location>
</feature>
<dbReference type="Gene3D" id="3.40.630.30">
    <property type="match status" value="1"/>
</dbReference>
<dbReference type="GO" id="GO:0031509">
    <property type="term" value="P:subtelomeric heterochromatin formation"/>
    <property type="evidence" value="ECO:0007669"/>
    <property type="project" value="InterPro"/>
</dbReference>
<dbReference type="InParanoid" id="A0A165HU56"/>
<evidence type="ECO:0000256" key="4">
    <source>
        <dbReference type="ARBA" id="ARBA00021268"/>
    </source>
</evidence>
<comment type="catalytic activity">
    <reaction evidence="8 9">
        <text>L-lysyl-[protein] + acetyl-CoA = N(6)-acetyl-L-lysyl-[protein] + CoA + H(+)</text>
        <dbReference type="Rhea" id="RHEA:45948"/>
        <dbReference type="Rhea" id="RHEA-COMP:9752"/>
        <dbReference type="Rhea" id="RHEA-COMP:10731"/>
        <dbReference type="ChEBI" id="CHEBI:15378"/>
        <dbReference type="ChEBI" id="CHEBI:29969"/>
        <dbReference type="ChEBI" id="CHEBI:57287"/>
        <dbReference type="ChEBI" id="CHEBI:57288"/>
        <dbReference type="ChEBI" id="CHEBI:61930"/>
        <dbReference type="EC" id="2.3.1.48"/>
    </reaction>
</comment>
<dbReference type="EMBL" id="KV423937">
    <property type="protein sequence ID" value="KZT59749.1"/>
    <property type="molecule type" value="Genomic_DNA"/>
</dbReference>
<feature type="binding site" evidence="11">
    <location>
        <position position="275"/>
    </location>
    <ligand>
        <name>acetyl-CoA</name>
        <dbReference type="ChEBI" id="CHEBI:57288"/>
    </ligand>
</feature>
<keyword evidence="15" id="KW-1185">Reference proteome</keyword>
<feature type="active site" description="Proton donor/acceptor" evidence="10">
    <location>
        <position position="263"/>
    </location>
</feature>
<comment type="function">
    <text evidence="9">Catalytic component of the histone acetylase B (HAT-B) complex. Has intrinsic substrate specificity that modifies lysine in recognition sequence GXGKXG. Involved in DNA double-strand break repair.</text>
</comment>
<comment type="subcellular location">
    <subcellularLocation>
        <location evidence="9">Cytoplasm</location>
    </subcellularLocation>
    <subcellularLocation>
        <location evidence="1 9">Nucleus</location>
    </subcellularLocation>
</comment>
<reference evidence="14 15" key="1">
    <citation type="journal article" date="2016" name="Mol. Biol. Evol.">
        <title>Comparative Genomics of Early-Diverging Mushroom-Forming Fungi Provides Insights into the Origins of Lignocellulose Decay Capabilities.</title>
        <authorList>
            <person name="Nagy L.G."/>
            <person name="Riley R."/>
            <person name="Tritt A."/>
            <person name="Adam C."/>
            <person name="Daum C."/>
            <person name="Floudas D."/>
            <person name="Sun H."/>
            <person name="Yadav J.S."/>
            <person name="Pangilinan J."/>
            <person name="Larsson K.H."/>
            <person name="Matsuura K."/>
            <person name="Barry K."/>
            <person name="Labutti K."/>
            <person name="Kuo R."/>
            <person name="Ohm R.A."/>
            <person name="Bhattacharya S.S."/>
            <person name="Shirouzu T."/>
            <person name="Yoshinaga Y."/>
            <person name="Martin F.M."/>
            <person name="Grigoriev I.V."/>
            <person name="Hibbett D.S."/>
        </authorList>
    </citation>
    <scope>NUCLEOTIDE SEQUENCE [LARGE SCALE GENOMIC DNA]</scope>
    <source>
        <strain evidence="14 15">HHB12733</strain>
    </source>
</reference>
<dbReference type="InterPro" id="IPR017380">
    <property type="entry name" value="Hist_AcTrfase_B-typ_cat-su"/>
</dbReference>
<evidence type="ECO:0000256" key="2">
    <source>
        <dbReference type="ARBA" id="ARBA00010543"/>
    </source>
</evidence>
<dbReference type="OrthoDB" id="10253098at2759"/>
<dbReference type="Pfam" id="PF21184">
    <property type="entry name" value="HAT1_C_fung"/>
    <property type="match status" value="1"/>
</dbReference>
<feature type="region of interest" description="Interaction with histone H4 N-terminus" evidence="11">
    <location>
        <begin position="42"/>
        <end position="44"/>
    </location>
</feature>
<evidence type="ECO:0000256" key="8">
    <source>
        <dbReference type="ARBA" id="ARBA00048017"/>
    </source>
</evidence>
<proteinExistence type="inferred from homology"/>
<dbReference type="Pfam" id="PF10394">
    <property type="entry name" value="Hat1_N"/>
    <property type="match status" value="1"/>
</dbReference>
<feature type="binding site" evidence="11">
    <location>
        <begin position="228"/>
        <end position="230"/>
    </location>
    <ligand>
        <name>acetyl-CoA</name>
        <dbReference type="ChEBI" id="CHEBI:57288"/>
    </ligand>
</feature>
<dbReference type="Gene3D" id="1.10.10.390">
    <property type="match status" value="1"/>
</dbReference>
<comment type="subunit">
    <text evidence="9">Component of the HAT-B complex composed of at least HAT1 and HAT2. The HAT-B complex binds to histone H4 tail.</text>
</comment>
<evidence type="ECO:0000313" key="14">
    <source>
        <dbReference type="EMBL" id="KZT59749.1"/>
    </source>
</evidence>
<dbReference type="EC" id="2.3.1.48" evidence="3 9"/>
<dbReference type="Gene3D" id="3.90.360.10">
    <property type="entry name" value="Histone acetyl transferase 1 (HAT1), N-terminal domain"/>
    <property type="match status" value="1"/>
</dbReference>
<dbReference type="InterPro" id="IPR019467">
    <property type="entry name" value="Hat1_N"/>
</dbReference>
<evidence type="ECO:0000313" key="15">
    <source>
        <dbReference type="Proteomes" id="UP000076842"/>
    </source>
</evidence>
<keyword evidence="6 9" id="KW-0539">Nucleus</keyword>
<evidence type="ECO:0000256" key="10">
    <source>
        <dbReference type="PIRSR" id="PIRSR038084-1"/>
    </source>
</evidence>
<dbReference type="STRING" id="1353952.A0A165HU56"/>
<dbReference type="AlphaFoldDB" id="A0A165HU56"/>
<name>A0A165HU56_9BASI</name>